<dbReference type="EMBL" id="ABEU02000011">
    <property type="protein sequence ID" value="PNR45728.1"/>
    <property type="molecule type" value="Genomic_DNA"/>
</dbReference>
<reference evidence="2 4" key="2">
    <citation type="journal article" date="2018" name="Plant J.">
        <title>The Physcomitrella patens chromosome-scale assembly reveals moss genome structure and evolution.</title>
        <authorList>
            <person name="Lang D."/>
            <person name="Ullrich K.K."/>
            <person name="Murat F."/>
            <person name="Fuchs J."/>
            <person name="Jenkins J."/>
            <person name="Haas F.B."/>
            <person name="Piednoel M."/>
            <person name="Gundlach H."/>
            <person name="Van Bel M."/>
            <person name="Meyberg R."/>
            <person name="Vives C."/>
            <person name="Morata J."/>
            <person name="Symeonidi A."/>
            <person name="Hiss M."/>
            <person name="Muchero W."/>
            <person name="Kamisugi Y."/>
            <person name="Saleh O."/>
            <person name="Blanc G."/>
            <person name="Decker E.L."/>
            <person name="van Gessel N."/>
            <person name="Grimwood J."/>
            <person name="Hayes R.D."/>
            <person name="Graham S.W."/>
            <person name="Gunter L.E."/>
            <person name="McDaniel S.F."/>
            <person name="Hoernstein S.N.W."/>
            <person name="Larsson A."/>
            <person name="Li F.W."/>
            <person name="Perroud P.F."/>
            <person name="Phillips J."/>
            <person name="Ranjan P."/>
            <person name="Rokshar D.S."/>
            <person name="Rothfels C.J."/>
            <person name="Schneider L."/>
            <person name="Shu S."/>
            <person name="Stevenson D.W."/>
            <person name="Thummler F."/>
            <person name="Tillich M."/>
            <person name="Villarreal Aguilar J.C."/>
            <person name="Widiez T."/>
            <person name="Wong G.K."/>
            <person name="Wymore A."/>
            <person name="Zhang Y."/>
            <person name="Zimmer A.D."/>
            <person name="Quatrano R.S."/>
            <person name="Mayer K.F.X."/>
            <person name="Goodstein D."/>
            <person name="Casacuberta J.M."/>
            <person name="Vandepoele K."/>
            <person name="Reski R."/>
            <person name="Cuming A.C."/>
            <person name="Tuskan G.A."/>
            <person name="Maumus F."/>
            <person name="Salse J."/>
            <person name="Schmutz J."/>
            <person name="Rensing S.A."/>
        </authorList>
    </citation>
    <scope>NUCLEOTIDE SEQUENCE [LARGE SCALE GENOMIC DNA]</scope>
    <source>
        <strain evidence="3 4">cv. Gransden 2004</strain>
    </source>
</reference>
<dbReference type="Gramene" id="Pp3c11_23960V3.2">
    <property type="protein sequence ID" value="PAC:32959296.CDS.1"/>
    <property type="gene ID" value="Pp3c11_23960"/>
</dbReference>
<evidence type="ECO:0000313" key="4">
    <source>
        <dbReference type="Proteomes" id="UP000006727"/>
    </source>
</evidence>
<evidence type="ECO:0000256" key="1">
    <source>
        <dbReference type="SAM" id="MobiDB-lite"/>
    </source>
</evidence>
<dbReference type="Gramene" id="Pp3c11_23960V3.1">
    <property type="protein sequence ID" value="PAC:32959295.CDS.1"/>
    <property type="gene ID" value="Pp3c11_23960"/>
</dbReference>
<gene>
    <name evidence="2" type="ORF">PHYPA_015499</name>
</gene>
<dbReference type="EnsemblPlants" id="Pp3c11_23960V3.1">
    <property type="protein sequence ID" value="PAC:32959295.CDS.1"/>
    <property type="gene ID" value="Pp3c11_23960"/>
</dbReference>
<name>A0A2K1JW24_PHYPA</name>
<evidence type="ECO:0000313" key="2">
    <source>
        <dbReference type="EMBL" id="PNR45728.1"/>
    </source>
</evidence>
<dbReference type="PaxDb" id="3218-PP1S31_30V6.1"/>
<sequence length="64" mass="7219">MRKGRLPPTHFEVPGRGGKRNSHIRGGRAYVANSPPSEQFGLRGREERREYAPQMGPVTERSCL</sequence>
<dbReference type="Proteomes" id="UP000006727">
    <property type="component" value="Chromosome 11"/>
</dbReference>
<feature type="region of interest" description="Disordered" evidence="1">
    <location>
        <begin position="1"/>
        <end position="64"/>
    </location>
</feature>
<accession>A0A2K1JW24</accession>
<proteinExistence type="predicted"/>
<reference evidence="2 4" key="1">
    <citation type="journal article" date="2008" name="Science">
        <title>The Physcomitrella genome reveals evolutionary insights into the conquest of land by plants.</title>
        <authorList>
            <person name="Rensing S."/>
            <person name="Lang D."/>
            <person name="Zimmer A."/>
            <person name="Terry A."/>
            <person name="Salamov A."/>
            <person name="Shapiro H."/>
            <person name="Nishiyama T."/>
            <person name="Perroud P.-F."/>
            <person name="Lindquist E."/>
            <person name="Kamisugi Y."/>
            <person name="Tanahashi T."/>
            <person name="Sakakibara K."/>
            <person name="Fujita T."/>
            <person name="Oishi K."/>
            <person name="Shin-I T."/>
            <person name="Kuroki Y."/>
            <person name="Toyoda A."/>
            <person name="Suzuki Y."/>
            <person name="Hashimoto A."/>
            <person name="Yamaguchi K."/>
            <person name="Sugano A."/>
            <person name="Kohara Y."/>
            <person name="Fujiyama A."/>
            <person name="Anterola A."/>
            <person name="Aoki S."/>
            <person name="Ashton N."/>
            <person name="Barbazuk W.B."/>
            <person name="Barker E."/>
            <person name="Bennetzen J."/>
            <person name="Bezanilla M."/>
            <person name="Blankenship R."/>
            <person name="Cho S.H."/>
            <person name="Dutcher S."/>
            <person name="Estelle M."/>
            <person name="Fawcett J.A."/>
            <person name="Gundlach H."/>
            <person name="Hanada K."/>
            <person name="Heyl A."/>
            <person name="Hicks K.A."/>
            <person name="Hugh J."/>
            <person name="Lohr M."/>
            <person name="Mayer K."/>
            <person name="Melkozernov A."/>
            <person name="Murata T."/>
            <person name="Nelson D."/>
            <person name="Pils B."/>
            <person name="Prigge M."/>
            <person name="Reiss B."/>
            <person name="Renner T."/>
            <person name="Rombauts S."/>
            <person name="Rushton P."/>
            <person name="Sanderfoot A."/>
            <person name="Schween G."/>
            <person name="Shiu S.-H."/>
            <person name="Stueber K."/>
            <person name="Theodoulou F.L."/>
            <person name="Tu H."/>
            <person name="Van de Peer Y."/>
            <person name="Verrier P.J."/>
            <person name="Waters E."/>
            <person name="Wood A."/>
            <person name="Yang L."/>
            <person name="Cove D."/>
            <person name="Cuming A."/>
            <person name="Hasebe M."/>
            <person name="Lucas S."/>
            <person name="Mishler D.B."/>
            <person name="Reski R."/>
            <person name="Grigoriev I."/>
            <person name="Quatrano R.S."/>
            <person name="Boore J.L."/>
        </authorList>
    </citation>
    <scope>NUCLEOTIDE SEQUENCE [LARGE SCALE GENOMIC DNA]</scope>
    <source>
        <strain evidence="3 4">cv. Gransden 2004</strain>
    </source>
</reference>
<feature type="compositionally biased region" description="Basic residues" evidence="1">
    <location>
        <begin position="17"/>
        <end position="26"/>
    </location>
</feature>
<dbReference type="InParanoid" id="A0A2K1JW24"/>
<reference evidence="3" key="3">
    <citation type="submission" date="2020-12" db="UniProtKB">
        <authorList>
            <consortium name="EnsemblPlants"/>
        </authorList>
    </citation>
    <scope>IDENTIFICATION</scope>
</reference>
<dbReference type="EnsemblPlants" id="Pp3c11_23960V3.2">
    <property type="protein sequence ID" value="PAC:32959296.CDS.1"/>
    <property type="gene ID" value="Pp3c11_23960"/>
</dbReference>
<keyword evidence="4" id="KW-1185">Reference proteome</keyword>
<evidence type="ECO:0000313" key="3">
    <source>
        <dbReference type="EnsemblPlants" id="PAC:32959295.CDS.1"/>
    </source>
</evidence>
<dbReference type="AlphaFoldDB" id="A0A2K1JW24"/>
<protein>
    <submittedName>
        <fullName evidence="2 3">Uncharacterized protein</fullName>
    </submittedName>
</protein>
<organism evidence="2">
    <name type="scientific">Physcomitrium patens</name>
    <name type="common">Spreading-leaved earth moss</name>
    <name type="synonym">Physcomitrella patens</name>
    <dbReference type="NCBI Taxonomy" id="3218"/>
    <lineage>
        <taxon>Eukaryota</taxon>
        <taxon>Viridiplantae</taxon>
        <taxon>Streptophyta</taxon>
        <taxon>Embryophyta</taxon>
        <taxon>Bryophyta</taxon>
        <taxon>Bryophytina</taxon>
        <taxon>Bryopsida</taxon>
        <taxon>Funariidae</taxon>
        <taxon>Funariales</taxon>
        <taxon>Funariaceae</taxon>
        <taxon>Physcomitrium</taxon>
    </lineage>
</organism>